<gene>
    <name evidence="3" type="ORF">SCF082_LOCUS8343</name>
</gene>
<protein>
    <submittedName>
        <fullName evidence="3">Uncharacterized protein</fullName>
    </submittedName>
</protein>
<comment type="caution">
    <text evidence="3">The sequence shown here is derived from an EMBL/GenBank/DDBJ whole genome shotgun (WGS) entry which is preliminary data.</text>
</comment>
<name>A0ABP0IQG0_9DINO</name>
<feature type="chain" id="PRO_5046021668" evidence="2">
    <location>
        <begin position="20"/>
        <end position="220"/>
    </location>
</feature>
<dbReference type="EMBL" id="CAXAMM010004758">
    <property type="protein sequence ID" value="CAK9004836.1"/>
    <property type="molecule type" value="Genomic_DNA"/>
</dbReference>
<keyword evidence="4" id="KW-1185">Reference proteome</keyword>
<evidence type="ECO:0000256" key="1">
    <source>
        <dbReference type="SAM" id="MobiDB-lite"/>
    </source>
</evidence>
<proteinExistence type="predicted"/>
<keyword evidence="2" id="KW-0732">Signal</keyword>
<reference evidence="3 4" key="1">
    <citation type="submission" date="2024-02" db="EMBL/GenBank/DDBJ databases">
        <authorList>
            <person name="Chen Y."/>
            <person name="Shah S."/>
            <person name="Dougan E. K."/>
            <person name="Thang M."/>
            <person name="Chan C."/>
        </authorList>
    </citation>
    <scope>NUCLEOTIDE SEQUENCE [LARGE SCALE GENOMIC DNA]</scope>
</reference>
<organism evidence="3 4">
    <name type="scientific">Durusdinium trenchii</name>
    <dbReference type="NCBI Taxonomy" id="1381693"/>
    <lineage>
        <taxon>Eukaryota</taxon>
        <taxon>Sar</taxon>
        <taxon>Alveolata</taxon>
        <taxon>Dinophyceae</taxon>
        <taxon>Suessiales</taxon>
        <taxon>Symbiodiniaceae</taxon>
        <taxon>Durusdinium</taxon>
    </lineage>
</organism>
<feature type="compositionally biased region" description="Basic and acidic residues" evidence="1">
    <location>
        <begin position="20"/>
        <end position="30"/>
    </location>
</feature>
<feature type="region of interest" description="Disordered" evidence="1">
    <location>
        <begin position="20"/>
        <end position="40"/>
    </location>
</feature>
<dbReference type="Proteomes" id="UP001642464">
    <property type="component" value="Unassembled WGS sequence"/>
</dbReference>
<evidence type="ECO:0000313" key="3">
    <source>
        <dbReference type="EMBL" id="CAK9004836.1"/>
    </source>
</evidence>
<evidence type="ECO:0000313" key="4">
    <source>
        <dbReference type="Proteomes" id="UP001642464"/>
    </source>
</evidence>
<feature type="signal peptide" evidence="2">
    <location>
        <begin position="1"/>
        <end position="19"/>
    </location>
</feature>
<accession>A0ABP0IQG0</accession>
<sequence length="220" mass="24039">MKLTLPFVVALTALGLVHGNEKPDGKEPAVGDHGAGFISKEPVENTKGAKAEKYGDDNFISKRLWKKHLKSLAWLSEEMPLDLKPATLYRKLKETGDEAIVAVRQTEDAAAAIADQLRSTGEALVYVPSRAEDGLDARNLQLDLEGEGTLCVPELQGTWRAEDGSYGTFEGLKATHEMRVLKYAASHALAEFGDSRSRQEEIPSSMLGMHGSQHTQHCEP</sequence>
<evidence type="ECO:0000256" key="2">
    <source>
        <dbReference type="SAM" id="SignalP"/>
    </source>
</evidence>